<dbReference type="GO" id="GO:0005524">
    <property type="term" value="F:ATP binding"/>
    <property type="evidence" value="ECO:0007669"/>
    <property type="project" value="InterPro"/>
</dbReference>
<dbReference type="SUPFAM" id="SSF47923">
    <property type="entry name" value="Ypt/Rab-GAP domain of gyp1p"/>
    <property type="match status" value="2"/>
</dbReference>
<accession>A0A9N9HRC4</accession>
<gene>
    <name evidence="5" type="ORF">DERYTH_LOCUS13005</name>
</gene>
<dbReference type="CDD" id="cd00158">
    <property type="entry name" value="RHOD"/>
    <property type="match status" value="1"/>
</dbReference>
<dbReference type="PROSITE" id="PS50011">
    <property type="entry name" value="PROTEIN_KINASE_DOM"/>
    <property type="match status" value="1"/>
</dbReference>
<evidence type="ECO:0000259" key="4">
    <source>
        <dbReference type="PROSITE" id="PS50206"/>
    </source>
</evidence>
<dbReference type="SUPFAM" id="SSF52821">
    <property type="entry name" value="Rhodanese/Cell cycle control phosphatase"/>
    <property type="match status" value="1"/>
</dbReference>
<evidence type="ECO:0000259" key="2">
    <source>
        <dbReference type="PROSITE" id="PS50011"/>
    </source>
</evidence>
<dbReference type="FunFam" id="1.10.8.270:FF:000044">
    <property type="entry name" value="TBC Kinase homolog"/>
    <property type="match status" value="1"/>
</dbReference>
<name>A0A9N9HRC4_9GLOM</name>
<dbReference type="PANTHER" id="PTHR22957">
    <property type="entry name" value="TBC1 DOMAIN FAMILY MEMBER GTPASE-ACTIVATING PROTEIN"/>
    <property type="match status" value="1"/>
</dbReference>
<proteinExistence type="predicted"/>
<dbReference type="SUPFAM" id="SSF56112">
    <property type="entry name" value="Protein kinase-like (PK-like)"/>
    <property type="match status" value="1"/>
</dbReference>
<dbReference type="Gene3D" id="3.40.250.10">
    <property type="entry name" value="Rhodanese-like domain"/>
    <property type="match status" value="1"/>
</dbReference>
<dbReference type="Gene3D" id="1.10.510.10">
    <property type="entry name" value="Transferase(Phosphotransferase) domain 1"/>
    <property type="match status" value="1"/>
</dbReference>
<reference evidence="5" key="1">
    <citation type="submission" date="2021-06" db="EMBL/GenBank/DDBJ databases">
        <authorList>
            <person name="Kallberg Y."/>
            <person name="Tangrot J."/>
            <person name="Rosling A."/>
        </authorList>
    </citation>
    <scope>NUCLEOTIDE SEQUENCE</scope>
    <source>
        <strain evidence="5">MA453B</strain>
    </source>
</reference>
<evidence type="ECO:0000256" key="1">
    <source>
        <dbReference type="SAM" id="MobiDB-lite"/>
    </source>
</evidence>
<comment type="caution">
    <text evidence="5">The sequence shown here is derived from an EMBL/GenBank/DDBJ whole genome shotgun (WGS) entry which is preliminary data.</text>
</comment>
<dbReference type="InterPro" id="IPR036873">
    <property type="entry name" value="Rhodanese-like_dom_sf"/>
</dbReference>
<dbReference type="GO" id="GO:0005096">
    <property type="term" value="F:GTPase activator activity"/>
    <property type="evidence" value="ECO:0007669"/>
    <property type="project" value="TreeGrafter"/>
</dbReference>
<feature type="compositionally biased region" description="Low complexity" evidence="1">
    <location>
        <begin position="536"/>
        <end position="547"/>
    </location>
</feature>
<dbReference type="EMBL" id="CAJVPY010008840">
    <property type="protein sequence ID" value="CAG8701313.1"/>
    <property type="molecule type" value="Genomic_DNA"/>
</dbReference>
<dbReference type="PANTHER" id="PTHR22957:SF168">
    <property type="entry name" value="TBC DOMAIN-CONTAINING PROTEIN KINASE-LIKE PROTEIN"/>
    <property type="match status" value="1"/>
</dbReference>
<dbReference type="InterPro" id="IPR000719">
    <property type="entry name" value="Prot_kinase_dom"/>
</dbReference>
<organism evidence="5 6">
    <name type="scientific">Dentiscutata erythropus</name>
    <dbReference type="NCBI Taxonomy" id="1348616"/>
    <lineage>
        <taxon>Eukaryota</taxon>
        <taxon>Fungi</taxon>
        <taxon>Fungi incertae sedis</taxon>
        <taxon>Mucoromycota</taxon>
        <taxon>Glomeromycotina</taxon>
        <taxon>Glomeromycetes</taxon>
        <taxon>Diversisporales</taxon>
        <taxon>Gigasporaceae</taxon>
        <taxon>Dentiscutata</taxon>
    </lineage>
</organism>
<dbReference type="InterPro" id="IPR001763">
    <property type="entry name" value="Rhodanese-like_dom"/>
</dbReference>
<dbReference type="SMART" id="SM00450">
    <property type="entry name" value="RHOD"/>
    <property type="match status" value="1"/>
</dbReference>
<feature type="region of interest" description="Disordered" evidence="1">
    <location>
        <begin position="536"/>
        <end position="557"/>
    </location>
</feature>
<dbReference type="PROSITE" id="PS50206">
    <property type="entry name" value="RHODANESE_3"/>
    <property type="match status" value="1"/>
</dbReference>
<keyword evidence="6" id="KW-1185">Reference proteome</keyword>
<evidence type="ECO:0000313" key="5">
    <source>
        <dbReference type="EMBL" id="CAG8701313.1"/>
    </source>
</evidence>
<dbReference type="Pfam" id="PF00581">
    <property type="entry name" value="Rhodanese"/>
    <property type="match status" value="1"/>
</dbReference>
<dbReference type="AlphaFoldDB" id="A0A9N9HRC4"/>
<evidence type="ECO:0000313" key="6">
    <source>
        <dbReference type="Proteomes" id="UP000789405"/>
    </source>
</evidence>
<feature type="domain" description="Rhodanese" evidence="4">
    <location>
        <begin position="895"/>
        <end position="981"/>
    </location>
</feature>
<dbReference type="InterPro" id="IPR011009">
    <property type="entry name" value="Kinase-like_dom_sf"/>
</dbReference>
<dbReference type="Gene3D" id="1.10.472.80">
    <property type="entry name" value="Ypt/Rab-GAP domain of gyp1p, domain 3"/>
    <property type="match status" value="1"/>
</dbReference>
<feature type="domain" description="Rab-GAP TBC" evidence="3">
    <location>
        <begin position="597"/>
        <end position="785"/>
    </location>
</feature>
<dbReference type="Pfam" id="PF00566">
    <property type="entry name" value="RabGAP-TBC"/>
    <property type="match status" value="1"/>
</dbReference>
<protein>
    <submittedName>
        <fullName evidence="5">17388_t:CDS:1</fullName>
    </submittedName>
</protein>
<dbReference type="Proteomes" id="UP000789405">
    <property type="component" value="Unassembled WGS sequence"/>
</dbReference>
<dbReference type="InterPro" id="IPR035969">
    <property type="entry name" value="Rab-GAP_TBC_sf"/>
</dbReference>
<dbReference type="Pfam" id="PF00069">
    <property type="entry name" value="Pkinase"/>
    <property type="match status" value="1"/>
</dbReference>
<feature type="domain" description="Protein kinase" evidence="2">
    <location>
        <begin position="4"/>
        <end position="359"/>
    </location>
</feature>
<dbReference type="PROSITE" id="PS50086">
    <property type="entry name" value="TBC_RABGAP"/>
    <property type="match status" value="1"/>
</dbReference>
<sequence length="1011" mass="115343">MATFATDKDLNAGISQDVHLGVNSFSAVACVEDRDISLATATTEIFGRFQFLKTLLHPNICEYVEIVKGKHDRLFVIFEYHMNHVGKLYQRDEEAEWLIEARSNEKKKKEINLSIKLISVFYLIKQTFDGPISILNAKISGACLPCSYLLNGDHMTREWAFQILKALAYLNKNNITHHNLAPSNILLDSQGKVKLADYGLYFMTKGGANVDFPIGYPHYIPPEAIYCSANIDETTEEAEKAEKAKKLYETTEKVDVWSLGIILAELATGSPFWKDNDKDISGIFSALWKLQSIAEEDEKEELWDRFEVTALGLSDPIIDFLQGTDDYENADLRKLVRTCLEVNPSNRCSPEQLLSHSYFSSIYEDGISNNYNYWCIKPFLQSQKLEVDDDFLEPLNKDVLDGMPLSQIYYFWKLAGGDVESELAKRGYMSSTPPIERIPRTVKVLDGKEEGTTKDTAFLYSDTVYSLSLKELRQRLKSVAGPNKETFEWDTDYFLVVDENDMNFLVDETIDEENSGPKNDSLEDLLGKYLFPDPNNNKSSSSSVNGQSPPPSNNVKSPLLAREKDVVYQFQRVALFSELLRQYPASRDEIIHQAKVDIPPFLRGKIWAAILGVNGDYQAIYDTYDKENEKETQTDRQIDVDVPRCHQYHQLLSSPVGHEKLRRLLKCFVSVNKDKLVYWQGLDSLCAPFLTLNFNDEALAFNCFHAFIPKFMKDFFISDNTPVMQEYLAVFRHLLSFHDPELSRHLNKIGYHPELYAVPWFLTLFTHVFPLDKTYHLWDKILVGPPSLPLFTGVSIIRQFRDTLTKTEFNDCIMVNELFPNVDIEKCVQSALSMYKVTPPSVIYRVHESDAKTGSINENKKHDRWWEQPIPIEEKKQELAPRISLKDLVKLKSYVLVIDTRTEQEFARGHFPLSINMNPAHLEQLSQALWQEKKKYHVVVGVRGESGPQFASDLVNAGFPRVAVLNGGIDVMRVDGGEVVVCACACPPIKAPFTSGAKNIVYWKCTQNLMN</sequence>
<evidence type="ECO:0000259" key="3">
    <source>
        <dbReference type="PROSITE" id="PS50086"/>
    </source>
</evidence>
<dbReference type="OrthoDB" id="1668230at2759"/>
<dbReference type="GO" id="GO:0004672">
    <property type="term" value="F:protein kinase activity"/>
    <property type="evidence" value="ECO:0007669"/>
    <property type="project" value="InterPro"/>
</dbReference>
<dbReference type="Gene3D" id="1.10.8.270">
    <property type="entry name" value="putative rabgap domain of human tbc1 domain family member 14 like domains"/>
    <property type="match status" value="1"/>
</dbReference>
<dbReference type="InterPro" id="IPR000195">
    <property type="entry name" value="Rab-GAP-TBC_dom"/>
</dbReference>
<dbReference type="SMART" id="SM00164">
    <property type="entry name" value="TBC"/>
    <property type="match status" value="1"/>
</dbReference>